<dbReference type="AlphaFoldDB" id="A0A4R0NDR4"/>
<keyword evidence="2" id="KW-0808">Transferase</keyword>
<accession>A0A4U1G711</accession>
<evidence type="ECO:0000313" key="2">
    <source>
        <dbReference type="EMBL" id="TCC97222.1"/>
    </source>
</evidence>
<dbReference type="CDD" id="cd04301">
    <property type="entry name" value="NAT_SF"/>
    <property type="match status" value="1"/>
</dbReference>
<dbReference type="PANTHER" id="PTHR43792">
    <property type="entry name" value="GNAT FAMILY, PUTATIVE (AFU_ORTHOLOGUE AFUA_3G00765)-RELATED-RELATED"/>
    <property type="match status" value="1"/>
</dbReference>
<dbReference type="SUPFAM" id="SSF55729">
    <property type="entry name" value="Acyl-CoA N-acyltransferases (Nat)"/>
    <property type="match status" value="1"/>
</dbReference>
<dbReference type="PROSITE" id="PS51186">
    <property type="entry name" value="GNAT"/>
    <property type="match status" value="1"/>
</dbReference>
<dbReference type="Proteomes" id="UP000291117">
    <property type="component" value="Unassembled WGS sequence"/>
</dbReference>
<reference evidence="2 4" key="1">
    <citation type="submission" date="2019-02" db="EMBL/GenBank/DDBJ databases">
        <title>Pedobacter sp. RP-3-8 sp. nov., isolated from Arctic soil.</title>
        <authorList>
            <person name="Dahal R.H."/>
        </authorList>
    </citation>
    <scope>NUCLEOTIDE SEQUENCE [LARGE SCALE GENOMIC DNA]</scope>
    <source>
        <strain evidence="2 4">RP-3-8</strain>
    </source>
</reference>
<proteinExistence type="predicted"/>
<dbReference type="EMBL" id="SWDX01000006">
    <property type="protein sequence ID" value="TKC59214.1"/>
    <property type="molecule type" value="Genomic_DNA"/>
</dbReference>
<sequence length="183" mass="20927">MLTLNFSEFPKLTTQRALLRGICAQDLESIHRLRCDEAVNIMVGRETPTNLSQSREFIAKIENLVERKESLYWVIALKEENSLIGTICCWNFDVQNEIVEIGYEMLPEFRGRGLMKEALKKVIEYTFDGLNAKLITAFPSGVNDRSVGLLEALGFQLEDKSYNNKHTNVTDMVTYTLKNRVEG</sequence>
<dbReference type="RefSeq" id="WP_131608635.1">
    <property type="nucleotide sequence ID" value="NZ_SJSM01000004.1"/>
</dbReference>
<protein>
    <submittedName>
        <fullName evidence="2 3">N-acetyltransferase</fullName>
    </submittedName>
</protein>
<accession>A0A4R0NDR4</accession>
<gene>
    <name evidence="2" type="ORF">EZ444_10250</name>
    <name evidence="3" type="ORF">FBD94_16920</name>
</gene>
<evidence type="ECO:0000313" key="4">
    <source>
        <dbReference type="Proteomes" id="UP000291117"/>
    </source>
</evidence>
<comment type="caution">
    <text evidence="2">The sequence shown here is derived from an EMBL/GenBank/DDBJ whole genome shotgun (WGS) entry which is preliminary data.</text>
</comment>
<name>A0A4R0NDR4_9SPHI</name>
<dbReference type="Pfam" id="PF13302">
    <property type="entry name" value="Acetyltransf_3"/>
    <property type="match status" value="1"/>
</dbReference>
<keyword evidence="4" id="KW-1185">Reference proteome</keyword>
<organism evidence="2 4">
    <name type="scientific">Pedobacter hiemivivus</name>
    <dbReference type="NCBI Taxonomy" id="2530454"/>
    <lineage>
        <taxon>Bacteria</taxon>
        <taxon>Pseudomonadati</taxon>
        <taxon>Bacteroidota</taxon>
        <taxon>Sphingobacteriia</taxon>
        <taxon>Sphingobacteriales</taxon>
        <taxon>Sphingobacteriaceae</taxon>
        <taxon>Pedobacter</taxon>
    </lineage>
</organism>
<dbReference type="InterPro" id="IPR000182">
    <property type="entry name" value="GNAT_dom"/>
</dbReference>
<dbReference type="Proteomes" id="UP000309594">
    <property type="component" value="Unassembled WGS sequence"/>
</dbReference>
<dbReference type="EMBL" id="SJSM01000004">
    <property type="protein sequence ID" value="TCC97222.1"/>
    <property type="molecule type" value="Genomic_DNA"/>
</dbReference>
<dbReference type="Gene3D" id="3.40.630.30">
    <property type="match status" value="1"/>
</dbReference>
<dbReference type="InterPro" id="IPR051531">
    <property type="entry name" value="N-acetyltransferase"/>
</dbReference>
<evidence type="ECO:0000313" key="5">
    <source>
        <dbReference type="Proteomes" id="UP000309594"/>
    </source>
</evidence>
<dbReference type="OrthoDB" id="9811523at2"/>
<evidence type="ECO:0000313" key="3">
    <source>
        <dbReference type="EMBL" id="TKC59214.1"/>
    </source>
</evidence>
<evidence type="ECO:0000259" key="1">
    <source>
        <dbReference type="PROSITE" id="PS51186"/>
    </source>
</evidence>
<feature type="domain" description="N-acetyltransferase" evidence="1">
    <location>
        <begin position="17"/>
        <end position="180"/>
    </location>
</feature>
<reference evidence="3 5" key="2">
    <citation type="submission" date="2019-04" db="EMBL/GenBank/DDBJ databases">
        <title>Pedobacter sp. RP-1-16 sp. nov., isolated from Arctic soil.</title>
        <authorList>
            <person name="Dahal R.H."/>
            <person name="Kim D.-U."/>
        </authorList>
    </citation>
    <scope>NUCLEOTIDE SEQUENCE [LARGE SCALE GENOMIC DNA]</scope>
    <source>
        <strain evidence="3 5">RP-1-16</strain>
    </source>
</reference>
<dbReference type="GO" id="GO:0016747">
    <property type="term" value="F:acyltransferase activity, transferring groups other than amino-acyl groups"/>
    <property type="evidence" value="ECO:0007669"/>
    <property type="project" value="InterPro"/>
</dbReference>
<dbReference type="InterPro" id="IPR016181">
    <property type="entry name" value="Acyl_CoA_acyltransferase"/>
</dbReference>